<dbReference type="AlphaFoldDB" id="A0A9D1MDN9"/>
<reference evidence="1" key="1">
    <citation type="submission" date="2020-10" db="EMBL/GenBank/DDBJ databases">
        <authorList>
            <person name="Gilroy R."/>
        </authorList>
    </citation>
    <scope>NUCLEOTIDE SEQUENCE</scope>
    <source>
        <strain evidence="1">USAMLcec3-3695</strain>
    </source>
</reference>
<organism evidence="1 2">
    <name type="scientific">Candidatus Ornithomonoglobus merdipullorum</name>
    <dbReference type="NCBI Taxonomy" id="2840895"/>
    <lineage>
        <taxon>Bacteria</taxon>
        <taxon>Bacillati</taxon>
        <taxon>Bacillota</taxon>
        <taxon>Clostridia</taxon>
        <taxon>Candidatus Ornithomonoglobus</taxon>
    </lineage>
</organism>
<sequence length="102" mass="11576">MQEELCESAGMPGFVTRVYIKPRMLSERYSDIICYGVRIEKVSSKTGGGETVASAELDDVFFRYEDAAAFTEYAKRSGTEPYRLREAVERFTKERILSNVTA</sequence>
<dbReference type="Proteomes" id="UP000824109">
    <property type="component" value="Unassembled WGS sequence"/>
</dbReference>
<name>A0A9D1MDN9_9FIRM</name>
<proteinExistence type="predicted"/>
<gene>
    <name evidence="1" type="ORF">IAA61_11055</name>
</gene>
<evidence type="ECO:0000313" key="2">
    <source>
        <dbReference type="Proteomes" id="UP000824109"/>
    </source>
</evidence>
<evidence type="ECO:0000313" key="1">
    <source>
        <dbReference type="EMBL" id="HIU58331.1"/>
    </source>
</evidence>
<accession>A0A9D1MDN9</accession>
<comment type="caution">
    <text evidence="1">The sequence shown here is derived from an EMBL/GenBank/DDBJ whole genome shotgun (WGS) entry which is preliminary data.</text>
</comment>
<reference evidence="1" key="2">
    <citation type="journal article" date="2021" name="PeerJ">
        <title>Extensive microbial diversity within the chicken gut microbiome revealed by metagenomics and culture.</title>
        <authorList>
            <person name="Gilroy R."/>
            <person name="Ravi A."/>
            <person name="Getino M."/>
            <person name="Pursley I."/>
            <person name="Horton D.L."/>
            <person name="Alikhan N.F."/>
            <person name="Baker D."/>
            <person name="Gharbi K."/>
            <person name="Hall N."/>
            <person name="Watson M."/>
            <person name="Adriaenssens E.M."/>
            <person name="Foster-Nyarko E."/>
            <person name="Jarju S."/>
            <person name="Secka A."/>
            <person name="Antonio M."/>
            <person name="Oren A."/>
            <person name="Chaudhuri R.R."/>
            <person name="La Ragione R."/>
            <person name="Hildebrand F."/>
            <person name="Pallen M.J."/>
        </authorList>
    </citation>
    <scope>NUCLEOTIDE SEQUENCE</scope>
    <source>
        <strain evidence="1">USAMLcec3-3695</strain>
    </source>
</reference>
<dbReference type="EMBL" id="DVNB01000112">
    <property type="protein sequence ID" value="HIU58331.1"/>
    <property type="molecule type" value="Genomic_DNA"/>
</dbReference>
<protein>
    <submittedName>
        <fullName evidence="1">Uncharacterized protein</fullName>
    </submittedName>
</protein>